<evidence type="ECO:0000259" key="1">
    <source>
        <dbReference type="Pfam" id="PF01551"/>
    </source>
</evidence>
<dbReference type="InterPro" id="IPR050570">
    <property type="entry name" value="Cell_wall_metabolism_enzyme"/>
</dbReference>
<organism evidence="2">
    <name type="scientific">freshwater metagenome</name>
    <dbReference type="NCBI Taxonomy" id="449393"/>
    <lineage>
        <taxon>unclassified sequences</taxon>
        <taxon>metagenomes</taxon>
        <taxon>ecological metagenomes</taxon>
    </lineage>
</organism>
<name>A0A6J6D7T5_9ZZZZ</name>
<dbReference type="PANTHER" id="PTHR21666:SF270">
    <property type="entry name" value="MUREIN HYDROLASE ACTIVATOR ENVC"/>
    <property type="match status" value="1"/>
</dbReference>
<dbReference type="Gene3D" id="2.70.70.10">
    <property type="entry name" value="Glucose Permease (Domain IIA)"/>
    <property type="match status" value="1"/>
</dbReference>
<dbReference type="AlphaFoldDB" id="A0A6J6D7T5"/>
<dbReference type="Pfam" id="PF01551">
    <property type="entry name" value="Peptidase_M23"/>
    <property type="match status" value="1"/>
</dbReference>
<proteinExistence type="predicted"/>
<dbReference type="SUPFAM" id="SSF51261">
    <property type="entry name" value="Duplicated hybrid motif"/>
    <property type="match status" value="1"/>
</dbReference>
<dbReference type="InterPro" id="IPR011055">
    <property type="entry name" value="Dup_hybrid_motif"/>
</dbReference>
<dbReference type="EMBL" id="CAEZVO010000044">
    <property type="protein sequence ID" value="CAB4632003.1"/>
    <property type="molecule type" value="Genomic_DNA"/>
</dbReference>
<dbReference type="CDD" id="cd12797">
    <property type="entry name" value="M23_peptidase"/>
    <property type="match status" value="1"/>
</dbReference>
<evidence type="ECO:0000313" key="2">
    <source>
        <dbReference type="EMBL" id="CAB4557668.1"/>
    </source>
</evidence>
<sequence length="176" mass="19144">MKIARRYLGCVALVSCLPILTSPAAQAVNAPLPMLSFASPLEPPIKLINQYRQPNSDYSAGHRGVDYLAKIGQKVLSPADGQVWFSGKVVNRYLISISHAGNYLSEFEPLCSDLKKGERVSKGQEIGRVCSADASYVPHCETATCLHFSLRNSGSYLSPLVLIGELNPSRLLPLEN</sequence>
<feature type="domain" description="M23ase beta-sheet core" evidence="1">
    <location>
        <begin position="61"/>
        <end position="159"/>
    </location>
</feature>
<dbReference type="EMBL" id="CAEZSZ010000079">
    <property type="protein sequence ID" value="CAB4557668.1"/>
    <property type="molecule type" value="Genomic_DNA"/>
</dbReference>
<dbReference type="GO" id="GO:0004222">
    <property type="term" value="F:metalloendopeptidase activity"/>
    <property type="evidence" value="ECO:0007669"/>
    <property type="project" value="TreeGrafter"/>
</dbReference>
<reference evidence="2" key="1">
    <citation type="submission" date="2020-05" db="EMBL/GenBank/DDBJ databases">
        <authorList>
            <person name="Chiriac C."/>
            <person name="Salcher M."/>
            <person name="Ghai R."/>
            <person name="Kavagutti S V."/>
        </authorList>
    </citation>
    <scope>NUCLEOTIDE SEQUENCE</scope>
</reference>
<evidence type="ECO:0000313" key="3">
    <source>
        <dbReference type="EMBL" id="CAB4632003.1"/>
    </source>
</evidence>
<protein>
    <submittedName>
        <fullName evidence="2">Unannotated protein</fullName>
    </submittedName>
</protein>
<dbReference type="InterPro" id="IPR016047">
    <property type="entry name" value="M23ase_b-sheet_dom"/>
</dbReference>
<accession>A0A6J6D7T5</accession>
<dbReference type="PANTHER" id="PTHR21666">
    <property type="entry name" value="PEPTIDASE-RELATED"/>
    <property type="match status" value="1"/>
</dbReference>
<gene>
    <name evidence="2" type="ORF">UFOPK1561_00698</name>
    <name evidence="3" type="ORF">UFOPK2044_00437</name>
</gene>